<dbReference type="RefSeq" id="WP_066883162.1">
    <property type="nucleotide sequence ID" value="NZ_LODL01000021.1"/>
</dbReference>
<dbReference type="PROSITE" id="PS50887">
    <property type="entry name" value="GGDEF"/>
    <property type="match status" value="1"/>
</dbReference>
<evidence type="ECO:0000256" key="7">
    <source>
        <dbReference type="SAM" id="Phobius"/>
    </source>
</evidence>
<gene>
    <name evidence="10" type="ORF">AT959_11335</name>
</gene>
<dbReference type="SMART" id="SM00304">
    <property type="entry name" value="HAMP"/>
    <property type="match status" value="1"/>
</dbReference>
<dbReference type="PANTHER" id="PTHR46663">
    <property type="entry name" value="DIGUANYLATE CYCLASE DGCT-RELATED"/>
    <property type="match status" value="1"/>
</dbReference>
<evidence type="ECO:0000259" key="9">
    <source>
        <dbReference type="PROSITE" id="PS50887"/>
    </source>
</evidence>
<dbReference type="Gene3D" id="6.10.340.10">
    <property type="match status" value="1"/>
</dbReference>
<keyword evidence="11" id="KW-1185">Reference proteome</keyword>
<dbReference type="PROSITE" id="PS50885">
    <property type="entry name" value="HAMP"/>
    <property type="match status" value="1"/>
</dbReference>
<keyword evidence="2" id="KW-1003">Cell membrane</keyword>
<dbReference type="Proteomes" id="UP000070186">
    <property type="component" value="Unassembled WGS sequence"/>
</dbReference>
<dbReference type="Pfam" id="PF00672">
    <property type="entry name" value="HAMP"/>
    <property type="match status" value="1"/>
</dbReference>
<evidence type="ECO:0000259" key="8">
    <source>
        <dbReference type="PROSITE" id="PS50885"/>
    </source>
</evidence>
<dbReference type="Pfam" id="PF02743">
    <property type="entry name" value="dCache_1"/>
    <property type="match status" value="1"/>
</dbReference>
<dbReference type="Gene3D" id="3.30.70.270">
    <property type="match status" value="1"/>
</dbReference>
<evidence type="ECO:0000256" key="5">
    <source>
        <dbReference type="ARBA" id="ARBA00023136"/>
    </source>
</evidence>
<comment type="caution">
    <text evidence="10">The sequence shown here is derived from an EMBL/GenBank/DDBJ whole genome shotgun (WGS) entry which is preliminary data.</text>
</comment>
<reference evidence="10 11" key="1">
    <citation type="submission" date="2015-12" db="EMBL/GenBank/DDBJ databases">
        <title>Nitrous oxide reduction kinetics distinguish bacteria harboring typical versus atypical NosZ.</title>
        <authorList>
            <person name="Yoon S."/>
            <person name="Nissen S."/>
            <person name="Park D."/>
            <person name="Sanford R.A."/>
            <person name="Loeffler F.E."/>
        </authorList>
    </citation>
    <scope>NUCLEOTIDE SEQUENCE [LARGE SCALE GENOMIC DNA]</scope>
    <source>
        <strain evidence="10 11">ATCC BAA-841</strain>
    </source>
</reference>
<dbReference type="InterPro" id="IPR029787">
    <property type="entry name" value="Nucleotide_cyclase"/>
</dbReference>
<dbReference type="InterPro" id="IPR000160">
    <property type="entry name" value="GGDEF_dom"/>
</dbReference>
<evidence type="ECO:0000313" key="11">
    <source>
        <dbReference type="Proteomes" id="UP000070186"/>
    </source>
</evidence>
<dbReference type="Pfam" id="PF00990">
    <property type="entry name" value="GGDEF"/>
    <property type="match status" value="1"/>
</dbReference>
<dbReference type="InterPro" id="IPR043128">
    <property type="entry name" value="Rev_trsase/Diguanyl_cyclase"/>
</dbReference>
<sequence length="542" mass="58260">MTLRRISNSLVTRLILFGIALVIAGAVGRYFLLAKFIREDLTAVVSAQQLALAEAVARDVDYKIVDRRRLLDRLAMTLPTALLQQPEKLQAWLAERYQLNPVFSLGLVVADTDGKIIADFPRLAGRRGSSIAQSPDFQRARSGKAGIGKPQIGPFSGQAVLPMGVPLTDSRGTVQAVLIGITALATPDFLDRIAQGRIGETGGFLLVSPRDRLFVAAGDPGLVLKPTPADGVNPLHDRAMNGFRGSGVTTNAKGVEELSAIVGVPSTGWFVVARLPTAEAFSPVERVRGLVIRHSFTAIAIVLFVAGFFIRWMLRPLHHAANLADRMTHGEIPLEPLPIVRNDEVGHFTQAFNQLLAKLSNSQAELERMAHHDALTGLPNRTLLADRMQQGLARAQRNHTRIALLFLDLDGFKPINDRLGHGAGDLALQEIARRLSGVIRQCDTLARIGGDEFVLLVTDLADPAEEGVARLAKKCIAIVSAPLQLENTACTLGVSIGIALSDGSTNPDQILIAADKAMYEAKKNGRGGYVIATDAASLTNRG</sequence>
<evidence type="ECO:0000256" key="1">
    <source>
        <dbReference type="ARBA" id="ARBA00004651"/>
    </source>
</evidence>
<keyword evidence="5 7" id="KW-0472">Membrane</keyword>
<keyword evidence="3 7" id="KW-0812">Transmembrane</keyword>
<dbReference type="GO" id="GO:0005886">
    <property type="term" value="C:plasma membrane"/>
    <property type="evidence" value="ECO:0007669"/>
    <property type="project" value="UniProtKB-SubCell"/>
</dbReference>
<organism evidence="10 11">
    <name type="scientific">Dechloromonas denitrificans</name>
    <dbReference type="NCBI Taxonomy" id="281362"/>
    <lineage>
        <taxon>Bacteria</taxon>
        <taxon>Pseudomonadati</taxon>
        <taxon>Pseudomonadota</taxon>
        <taxon>Betaproteobacteria</taxon>
        <taxon>Rhodocyclales</taxon>
        <taxon>Azonexaceae</taxon>
        <taxon>Dechloromonas</taxon>
    </lineage>
</organism>
<dbReference type="CDD" id="cd12914">
    <property type="entry name" value="PDC1_DGC_like"/>
    <property type="match status" value="1"/>
</dbReference>
<accession>A0A133XGD2</accession>
<dbReference type="InterPro" id="IPR052163">
    <property type="entry name" value="DGC-Regulatory_Protein"/>
</dbReference>
<dbReference type="AlphaFoldDB" id="A0A133XGD2"/>
<proteinExistence type="predicted"/>
<dbReference type="Gene3D" id="3.30.450.20">
    <property type="entry name" value="PAS domain"/>
    <property type="match status" value="1"/>
</dbReference>
<feature type="region of interest" description="Disordered" evidence="6">
    <location>
        <begin position="129"/>
        <end position="151"/>
    </location>
</feature>
<dbReference type="EMBL" id="LODL01000021">
    <property type="protein sequence ID" value="KXB29983.1"/>
    <property type="molecule type" value="Genomic_DNA"/>
</dbReference>
<comment type="subcellular location">
    <subcellularLocation>
        <location evidence="1">Cell membrane</location>
        <topology evidence="1">Multi-pass membrane protein</topology>
    </subcellularLocation>
</comment>
<dbReference type="PANTHER" id="PTHR46663:SF2">
    <property type="entry name" value="GGDEF DOMAIN-CONTAINING PROTEIN"/>
    <property type="match status" value="1"/>
</dbReference>
<dbReference type="NCBIfam" id="TIGR00254">
    <property type="entry name" value="GGDEF"/>
    <property type="match status" value="1"/>
</dbReference>
<dbReference type="CDD" id="cd18774">
    <property type="entry name" value="PDC2_HK_sensor"/>
    <property type="match status" value="1"/>
</dbReference>
<evidence type="ECO:0000256" key="4">
    <source>
        <dbReference type="ARBA" id="ARBA00022989"/>
    </source>
</evidence>
<dbReference type="InterPro" id="IPR033479">
    <property type="entry name" value="dCache_1"/>
</dbReference>
<feature type="transmembrane region" description="Helical" evidence="7">
    <location>
        <begin position="296"/>
        <end position="314"/>
    </location>
</feature>
<dbReference type="CDD" id="cd06225">
    <property type="entry name" value="HAMP"/>
    <property type="match status" value="1"/>
</dbReference>
<dbReference type="STRING" id="281362.AT959_11335"/>
<dbReference type="GO" id="GO:0003824">
    <property type="term" value="F:catalytic activity"/>
    <property type="evidence" value="ECO:0007669"/>
    <property type="project" value="UniProtKB-ARBA"/>
</dbReference>
<dbReference type="InterPro" id="IPR003660">
    <property type="entry name" value="HAMP_dom"/>
</dbReference>
<dbReference type="CDD" id="cd01949">
    <property type="entry name" value="GGDEF"/>
    <property type="match status" value="1"/>
</dbReference>
<name>A0A133XGD2_9RHOO</name>
<keyword evidence="4 7" id="KW-1133">Transmembrane helix</keyword>
<dbReference type="FunFam" id="3.30.70.270:FF:000001">
    <property type="entry name" value="Diguanylate cyclase domain protein"/>
    <property type="match status" value="1"/>
</dbReference>
<dbReference type="SUPFAM" id="SSF55073">
    <property type="entry name" value="Nucleotide cyclase"/>
    <property type="match status" value="1"/>
</dbReference>
<feature type="transmembrane region" description="Helical" evidence="7">
    <location>
        <begin position="12"/>
        <end position="32"/>
    </location>
</feature>
<dbReference type="SMART" id="SM00267">
    <property type="entry name" value="GGDEF"/>
    <property type="match status" value="1"/>
</dbReference>
<evidence type="ECO:0000256" key="2">
    <source>
        <dbReference type="ARBA" id="ARBA00022475"/>
    </source>
</evidence>
<feature type="domain" description="HAMP" evidence="8">
    <location>
        <begin position="311"/>
        <end position="364"/>
    </location>
</feature>
<protein>
    <submittedName>
        <fullName evidence="10">Diguanylate cyclase</fullName>
    </submittedName>
</protein>
<dbReference type="GO" id="GO:0007165">
    <property type="term" value="P:signal transduction"/>
    <property type="evidence" value="ECO:0007669"/>
    <property type="project" value="InterPro"/>
</dbReference>
<dbReference type="SUPFAM" id="SSF158472">
    <property type="entry name" value="HAMP domain-like"/>
    <property type="match status" value="1"/>
</dbReference>
<evidence type="ECO:0000256" key="6">
    <source>
        <dbReference type="SAM" id="MobiDB-lite"/>
    </source>
</evidence>
<feature type="domain" description="GGDEF" evidence="9">
    <location>
        <begin position="400"/>
        <end position="534"/>
    </location>
</feature>
<evidence type="ECO:0000256" key="3">
    <source>
        <dbReference type="ARBA" id="ARBA00022692"/>
    </source>
</evidence>
<evidence type="ECO:0000313" key="10">
    <source>
        <dbReference type="EMBL" id="KXB29983.1"/>
    </source>
</evidence>